<reference evidence="1 2" key="1">
    <citation type="submission" date="2021-06" db="EMBL/GenBank/DDBJ databases">
        <title>Caerostris extrusa draft genome.</title>
        <authorList>
            <person name="Kono N."/>
            <person name="Arakawa K."/>
        </authorList>
    </citation>
    <scope>NUCLEOTIDE SEQUENCE [LARGE SCALE GENOMIC DNA]</scope>
</reference>
<sequence>MANSISGPYPQKIYGTTLGKNVADGLLGRRGPRSLLRSPAPSEFLIPNDGSRQFRFSCRTFIRFLFRFHRLCSQRQKEELRQDCFWEMEDIEKKRVEHMHLQSYESLQQLQSIPNKIITRTMK</sequence>
<comment type="caution">
    <text evidence="1">The sequence shown here is derived from an EMBL/GenBank/DDBJ whole genome shotgun (WGS) entry which is preliminary data.</text>
</comment>
<name>A0AAV4XNR3_CAEEX</name>
<dbReference type="Proteomes" id="UP001054945">
    <property type="component" value="Unassembled WGS sequence"/>
</dbReference>
<proteinExistence type="predicted"/>
<accession>A0AAV4XNR3</accession>
<dbReference type="AlphaFoldDB" id="A0AAV4XNR3"/>
<protein>
    <submittedName>
        <fullName evidence="1">Uncharacterized protein</fullName>
    </submittedName>
</protein>
<organism evidence="1 2">
    <name type="scientific">Caerostris extrusa</name>
    <name type="common">Bark spider</name>
    <name type="synonym">Caerostris bankana</name>
    <dbReference type="NCBI Taxonomy" id="172846"/>
    <lineage>
        <taxon>Eukaryota</taxon>
        <taxon>Metazoa</taxon>
        <taxon>Ecdysozoa</taxon>
        <taxon>Arthropoda</taxon>
        <taxon>Chelicerata</taxon>
        <taxon>Arachnida</taxon>
        <taxon>Araneae</taxon>
        <taxon>Araneomorphae</taxon>
        <taxon>Entelegynae</taxon>
        <taxon>Araneoidea</taxon>
        <taxon>Araneidae</taxon>
        <taxon>Caerostris</taxon>
    </lineage>
</organism>
<evidence type="ECO:0000313" key="1">
    <source>
        <dbReference type="EMBL" id="GIY96626.1"/>
    </source>
</evidence>
<keyword evidence="2" id="KW-1185">Reference proteome</keyword>
<dbReference type="EMBL" id="BPLR01018068">
    <property type="protein sequence ID" value="GIY96626.1"/>
    <property type="molecule type" value="Genomic_DNA"/>
</dbReference>
<evidence type="ECO:0000313" key="2">
    <source>
        <dbReference type="Proteomes" id="UP001054945"/>
    </source>
</evidence>
<gene>
    <name evidence="1" type="ORF">CEXT_394951</name>
</gene>